<reference evidence="2 3" key="1">
    <citation type="submission" date="2019-08" db="EMBL/GenBank/DDBJ databases">
        <title>Flavobacterium alkalisoli sp. nov., isolated from rhizosphere soil of Suaeda salsa.</title>
        <authorList>
            <person name="Sun J.-Q."/>
            <person name="Xu L."/>
        </authorList>
    </citation>
    <scope>NUCLEOTIDE SEQUENCE [LARGE SCALE GENOMIC DNA]</scope>
    <source>
        <strain evidence="2 3">XS-5</strain>
    </source>
</reference>
<proteinExistence type="predicted"/>
<sequence length="119" mass="13212">MKKLIYISIAVMAAALCSCESNTYEDISDPFIINGTVTYTGYVKGIVDDKCVSCHNPGGDASSRPLQTYDQVKDAVLNHDLLTRIQLQSGEEDLMPKTGRMSQNRINVILQWKEDGLLE</sequence>
<evidence type="ECO:0000256" key="1">
    <source>
        <dbReference type="SAM" id="SignalP"/>
    </source>
</evidence>
<accession>A0A5B9FPX6</accession>
<feature type="chain" id="PRO_5022884820" evidence="1">
    <location>
        <begin position="24"/>
        <end position="119"/>
    </location>
</feature>
<evidence type="ECO:0000313" key="3">
    <source>
        <dbReference type="Proteomes" id="UP000321222"/>
    </source>
</evidence>
<dbReference type="KEGG" id="fak:FUA48_05385"/>
<dbReference type="AlphaFoldDB" id="A0A5B9FPX6"/>
<evidence type="ECO:0000313" key="2">
    <source>
        <dbReference type="EMBL" id="QEE49030.1"/>
    </source>
</evidence>
<protein>
    <submittedName>
        <fullName evidence="2">Cytochrome c</fullName>
    </submittedName>
</protein>
<dbReference type="OrthoDB" id="9786191at2"/>
<feature type="signal peptide" evidence="1">
    <location>
        <begin position="1"/>
        <end position="23"/>
    </location>
</feature>
<name>A0A5B9FPX6_9FLAO</name>
<organism evidence="2 3">
    <name type="scientific">Flavobacterium alkalisoli</name>
    <dbReference type="NCBI Taxonomy" id="2602769"/>
    <lineage>
        <taxon>Bacteria</taxon>
        <taxon>Pseudomonadati</taxon>
        <taxon>Bacteroidota</taxon>
        <taxon>Flavobacteriia</taxon>
        <taxon>Flavobacteriales</taxon>
        <taxon>Flavobacteriaceae</taxon>
        <taxon>Flavobacterium</taxon>
    </lineage>
</organism>
<gene>
    <name evidence="2" type="ORF">FUA48_05385</name>
</gene>
<dbReference type="RefSeq" id="WP_147582596.1">
    <property type="nucleotide sequence ID" value="NZ_CP042831.1"/>
</dbReference>
<dbReference type="Proteomes" id="UP000321222">
    <property type="component" value="Chromosome"/>
</dbReference>
<dbReference type="EMBL" id="CP042831">
    <property type="protein sequence ID" value="QEE49030.1"/>
    <property type="molecule type" value="Genomic_DNA"/>
</dbReference>
<keyword evidence="3" id="KW-1185">Reference proteome</keyword>
<keyword evidence="1" id="KW-0732">Signal</keyword>
<dbReference type="PROSITE" id="PS51257">
    <property type="entry name" value="PROKAR_LIPOPROTEIN"/>
    <property type="match status" value="1"/>
</dbReference>